<evidence type="ECO:0000313" key="6">
    <source>
        <dbReference type="Proteomes" id="UP000230232"/>
    </source>
</evidence>
<dbReference type="CDD" id="cd04186">
    <property type="entry name" value="GT_2_like_c"/>
    <property type="match status" value="1"/>
</dbReference>
<dbReference type="PANTHER" id="PTHR43179">
    <property type="entry name" value="RHAMNOSYLTRANSFERASE WBBL"/>
    <property type="match status" value="1"/>
</dbReference>
<keyword evidence="2" id="KW-0328">Glycosyltransferase</keyword>
<proteinExistence type="inferred from homology"/>
<dbReference type="EMBL" id="PCXO01000005">
    <property type="protein sequence ID" value="PIR41497.1"/>
    <property type="molecule type" value="Genomic_DNA"/>
</dbReference>
<gene>
    <name evidence="5" type="ORF">COV31_01340</name>
</gene>
<evidence type="ECO:0000259" key="4">
    <source>
        <dbReference type="Pfam" id="PF00535"/>
    </source>
</evidence>
<dbReference type="Proteomes" id="UP000230232">
    <property type="component" value="Unassembled WGS sequence"/>
</dbReference>
<accession>A0A2H0R4R2</accession>
<organism evidence="5 6">
    <name type="scientific">Candidatus Yanofskybacteria bacterium CG10_big_fil_rev_8_21_14_0_10_46_23</name>
    <dbReference type="NCBI Taxonomy" id="1975098"/>
    <lineage>
        <taxon>Bacteria</taxon>
        <taxon>Candidatus Yanofskyibacteriota</taxon>
    </lineage>
</organism>
<sequence>MNLRLWLIKLLVNKIKSIQKVAVIVLQFNNSESTKACLASILESLIRPDLIIVVDNASNPEHLGNLKSFISDKPEIELIESSGNSGYSGGNNLGIKRALSQGVEAVFILNNDVLVAPEMFSQLLKTLNANPQLGIVGPVSQEGPQKTFGGQVNWFKSELKHLTKPSASTNQIVYIPGSAMLIRREVFERVGLLDERFFLYFEDADFSFRAQRAGFLIGIDPNTGIQHFVSASTGRLGENKLLYYHYRNALLFQAKNMPLGLSLLIPLWSIWQFSKQIIKSILQPKKSQTARAIRQGIIDFYLGRFGQIKKTFL</sequence>
<dbReference type="Gene3D" id="3.90.550.10">
    <property type="entry name" value="Spore Coat Polysaccharide Biosynthesis Protein SpsA, Chain A"/>
    <property type="match status" value="1"/>
</dbReference>
<dbReference type="SUPFAM" id="SSF53448">
    <property type="entry name" value="Nucleotide-diphospho-sugar transferases"/>
    <property type="match status" value="1"/>
</dbReference>
<dbReference type="InterPro" id="IPR029044">
    <property type="entry name" value="Nucleotide-diphossugar_trans"/>
</dbReference>
<dbReference type="AlphaFoldDB" id="A0A2H0R4R2"/>
<comment type="similarity">
    <text evidence="1">Belongs to the glycosyltransferase 2 family.</text>
</comment>
<comment type="caution">
    <text evidence="5">The sequence shown here is derived from an EMBL/GenBank/DDBJ whole genome shotgun (WGS) entry which is preliminary data.</text>
</comment>
<evidence type="ECO:0000256" key="1">
    <source>
        <dbReference type="ARBA" id="ARBA00006739"/>
    </source>
</evidence>
<evidence type="ECO:0000256" key="3">
    <source>
        <dbReference type="ARBA" id="ARBA00022679"/>
    </source>
</evidence>
<protein>
    <recommendedName>
        <fullName evidence="4">Glycosyltransferase 2-like domain-containing protein</fullName>
    </recommendedName>
</protein>
<feature type="domain" description="Glycosyltransferase 2-like" evidence="4">
    <location>
        <begin position="23"/>
        <end position="190"/>
    </location>
</feature>
<reference evidence="5 6" key="1">
    <citation type="submission" date="2017-09" db="EMBL/GenBank/DDBJ databases">
        <title>Depth-based differentiation of microbial function through sediment-hosted aquifers and enrichment of novel symbionts in the deep terrestrial subsurface.</title>
        <authorList>
            <person name="Probst A.J."/>
            <person name="Ladd B."/>
            <person name="Jarett J.K."/>
            <person name="Geller-Mcgrath D.E."/>
            <person name="Sieber C.M."/>
            <person name="Emerson J.B."/>
            <person name="Anantharaman K."/>
            <person name="Thomas B.C."/>
            <person name="Malmstrom R."/>
            <person name="Stieglmeier M."/>
            <person name="Klingl A."/>
            <person name="Woyke T."/>
            <person name="Ryan C.M."/>
            <person name="Banfield J.F."/>
        </authorList>
    </citation>
    <scope>NUCLEOTIDE SEQUENCE [LARGE SCALE GENOMIC DNA]</scope>
    <source>
        <strain evidence="5">CG10_big_fil_rev_8_21_14_0_10_46_23</strain>
    </source>
</reference>
<evidence type="ECO:0000256" key="2">
    <source>
        <dbReference type="ARBA" id="ARBA00022676"/>
    </source>
</evidence>
<dbReference type="PANTHER" id="PTHR43179:SF12">
    <property type="entry name" value="GALACTOFURANOSYLTRANSFERASE GLFT2"/>
    <property type="match status" value="1"/>
</dbReference>
<dbReference type="GO" id="GO:0016757">
    <property type="term" value="F:glycosyltransferase activity"/>
    <property type="evidence" value="ECO:0007669"/>
    <property type="project" value="UniProtKB-KW"/>
</dbReference>
<keyword evidence="3" id="KW-0808">Transferase</keyword>
<dbReference type="InterPro" id="IPR001173">
    <property type="entry name" value="Glyco_trans_2-like"/>
</dbReference>
<dbReference type="Pfam" id="PF00535">
    <property type="entry name" value="Glycos_transf_2"/>
    <property type="match status" value="1"/>
</dbReference>
<evidence type="ECO:0000313" key="5">
    <source>
        <dbReference type="EMBL" id="PIR41497.1"/>
    </source>
</evidence>
<name>A0A2H0R4R2_9BACT</name>